<accession>A0A3N6M0E3</accession>
<sequence>MANSSDVRYASADDVLLALDKNPDSATDQLVERAEKRAAAATRTWINRTGRPFHPERVGDPDEPRSWEVHDVQDAESVQPVTVQLNNRRILPLDPEEGDELEVRTRRDTWRPITEDEGRKWTLNYRGRRLTIYRRRVKLTPFDDPNKRFMRITYRYGPLGEDVEIDEDGLVTSVPADVADAVAAKAASRLALDDELKRSRSNDGNLTDRSTKRSALTDEFEDTAAEYTGFSTI</sequence>
<organism evidence="2 3">
    <name type="scientific">Natrarchaeobius chitinivorans</name>
    <dbReference type="NCBI Taxonomy" id="1679083"/>
    <lineage>
        <taxon>Archaea</taxon>
        <taxon>Methanobacteriati</taxon>
        <taxon>Methanobacteriota</taxon>
        <taxon>Stenosarchaea group</taxon>
        <taxon>Halobacteria</taxon>
        <taxon>Halobacteriales</taxon>
        <taxon>Natrialbaceae</taxon>
        <taxon>Natrarchaeobius</taxon>
    </lineage>
</organism>
<protein>
    <submittedName>
        <fullName evidence="2">Uncharacterized protein</fullName>
    </submittedName>
</protein>
<dbReference type="AlphaFoldDB" id="A0A3N6M0E3"/>
<comment type="caution">
    <text evidence="2">The sequence shown here is derived from an EMBL/GenBank/DDBJ whole genome shotgun (WGS) entry which is preliminary data.</text>
</comment>
<dbReference type="OrthoDB" id="292054at2157"/>
<keyword evidence="3" id="KW-1185">Reference proteome</keyword>
<reference evidence="2 3" key="1">
    <citation type="submission" date="2018-10" db="EMBL/GenBank/DDBJ databases">
        <title>Natrarchaeobius chitinivorans gen. nov., sp. nov., and Natrarchaeobius haloalkaliphilus sp. nov., alkaliphilic, chitin-utilizing haloarchaea from hypersaline alkaline lakes.</title>
        <authorList>
            <person name="Sorokin D.Y."/>
            <person name="Elcheninov A.G."/>
            <person name="Kostrikina N.A."/>
            <person name="Bale N.J."/>
            <person name="Sinninghe Damste J.S."/>
            <person name="Khijniak T.V."/>
            <person name="Kublanov I.V."/>
            <person name="Toshchakov S.V."/>
        </authorList>
    </citation>
    <scope>NUCLEOTIDE SEQUENCE [LARGE SCALE GENOMIC DNA]</scope>
    <source>
        <strain evidence="2 3">AArcht7</strain>
    </source>
</reference>
<name>A0A3N6M0E3_NATCH</name>
<dbReference type="Proteomes" id="UP000281431">
    <property type="component" value="Unassembled WGS sequence"/>
</dbReference>
<proteinExistence type="predicted"/>
<feature type="region of interest" description="Disordered" evidence="1">
    <location>
        <begin position="197"/>
        <end position="218"/>
    </location>
</feature>
<dbReference type="EMBL" id="REFZ01000069">
    <property type="protein sequence ID" value="RQG93734.1"/>
    <property type="molecule type" value="Genomic_DNA"/>
</dbReference>
<evidence type="ECO:0000313" key="2">
    <source>
        <dbReference type="EMBL" id="RQG93734.1"/>
    </source>
</evidence>
<evidence type="ECO:0000313" key="3">
    <source>
        <dbReference type="Proteomes" id="UP000281431"/>
    </source>
</evidence>
<evidence type="ECO:0000256" key="1">
    <source>
        <dbReference type="SAM" id="MobiDB-lite"/>
    </source>
</evidence>
<gene>
    <name evidence="2" type="ORF">EA472_22635</name>
</gene>